<keyword evidence="4" id="KW-1185">Reference proteome</keyword>
<protein>
    <recommendedName>
        <fullName evidence="5">Poly-beta-1,6-N-acetyl-D-glucosamine biosynthesis protein PgaD</fullName>
    </recommendedName>
</protein>
<name>A0ABW3HED2_9GAMM</name>
<evidence type="ECO:0000313" key="4">
    <source>
        <dbReference type="Proteomes" id="UP001597044"/>
    </source>
</evidence>
<keyword evidence="2" id="KW-0812">Transmembrane</keyword>
<keyword evidence="2" id="KW-1133">Transmembrane helix</keyword>
<evidence type="ECO:0008006" key="5">
    <source>
        <dbReference type="Google" id="ProtNLM"/>
    </source>
</evidence>
<feature type="transmembrane region" description="Helical" evidence="2">
    <location>
        <begin position="68"/>
        <end position="91"/>
    </location>
</feature>
<evidence type="ECO:0000256" key="2">
    <source>
        <dbReference type="SAM" id="Phobius"/>
    </source>
</evidence>
<accession>A0ABW3HED2</accession>
<feature type="transmembrane region" description="Helical" evidence="2">
    <location>
        <begin position="28"/>
        <end position="48"/>
    </location>
</feature>
<evidence type="ECO:0000256" key="1">
    <source>
        <dbReference type="SAM" id="MobiDB-lite"/>
    </source>
</evidence>
<evidence type="ECO:0000313" key="3">
    <source>
        <dbReference type="EMBL" id="MFD0949217.1"/>
    </source>
</evidence>
<feature type="region of interest" description="Disordered" evidence="1">
    <location>
        <begin position="135"/>
        <end position="157"/>
    </location>
</feature>
<gene>
    <name evidence="3" type="ORF">ACFQ0F_02240</name>
</gene>
<dbReference type="EMBL" id="JBHTIT010000001">
    <property type="protein sequence ID" value="MFD0949217.1"/>
    <property type="molecule type" value="Genomic_DNA"/>
</dbReference>
<feature type="compositionally biased region" description="Basic and acidic residues" evidence="1">
    <location>
        <begin position="148"/>
        <end position="157"/>
    </location>
</feature>
<comment type="caution">
    <text evidence="3">The sequence shown here is derived from an EMBL/GenBank/DDBJ whole genome shotgun (WGS) entry which is preliminary data.</text>
</comment>
<organism evidence="3 4">
    <name type="scientific">Paraperlucidibaca wandonensis</name>
    <dbReference type="NCBI Taxonomy" id="1268273"/>
    <lineage>
        <taxon>Bacteria</taxon>
        <taxon>Pseudomonadati</taxon>
        <taxon>Pseudomonadota</taxon>
        <taxon>Gammaproteobacteria</taxon>
        <taxon>Moraxellales</taxon>
        <taxon>Moraxellaceae</taxon>
        <taxon>Paraperlucidibaca</taxon>
    </lineage>
</organism>
<sequence length="157" mass="17650">MQLEEIKQLDINRQWAVYWYLHGKRSPVFLFGLPVLAAICALLATMVWQQTPALVTWFQSLLSLQMPALSSTLRLPLAALIMLAALAFYLAHSAELAWRKERDARNTLKERTGLNPSNLNISTLKGFQPDLLDGLETRAAPSPPPTLPKRERIAGHH</sequence>
<dbReference type="Proteomes" id="UP001597044">
    <property type="component" value="Unassembled WGS sequence"/>
</dbReference>
<proteinExistence type="predicted"/>
<keyword evidence="2" id="KW-0472">Membrane</keyword>
<dbReference type="RefSeq" id="WP_379068631.1">
    <property type="nucleotide sequence ID" value="NZ_JBHTIT010000001.1"/>
</dbReference>
<reference evidence="4" key="1">
    <citation type="journal article" date="2019" name="Int. J. Syst. Evol. Microbiol.">
        <title>The Global Catalogue of Microorganisms (GCM) 10K type strain sequencing project: providing services to taxonomists for standard genome sequencing and annotation.</title>
        <authorList>
            <consortium name="The Broad Institute Genomics Platform"/>
            <consortium name="The Broad Institute Genome Sequencing Center for Infectious Disease"/>
            <person name="Wu L."/>
            <person name="Ma J."/>
        </authorList>
    </citation>
    <scope>NUCLEOTIDE SEQUENCE [LARGE SCALE GENOMIC DNA]</scope>
    <source>
        <strain evidence="4">CCUG 63419</strain>
    </source>
</reference>